<dbReference type="EMBL" id="OU892283">
    <property type="protein sequence ID" value="CAG9771902.1"/>
    <property type="molecule type" value="Genomic_DNA"/>
</dbReference>
<feature type="region of interest" description="Disordered" evidence="3">
    <location>
        <begin position="534"/>
        <end position="567"/>
    </location>
</feature>
<dbReference type="InterPro" id="IPR001680">
    <property type="entry name" value="WD40_rpt"/>
</dbReference>
<feature type="compositionally biased region" description="Polar residues" evidence="3">
    <location>
        <begin position="535"/>
        <end position="550"/>
    </location>
</feature>
<dbReference type="Pfam" id="PF00400">
    <property type="entry name" value="WD40"/>
    <property type="match status" value="1"/>
</dbReference>
<evidence type="ECO:0000256" key="2">
    <source>
        <dbReference type="SAM" id="Coils"/>
    </source>
</evidence>
<dbReference type="SUPFAM" id="SSF69322">
    <property type="entry name" value="Tricorn protease domain 2"/>
    <property type="match status" value="1"/>
</dbReference>
<feature type="region of interest" description="Disordered" evidence="3">
    <location>
        <begin position="727"/>
        <end position="756"/>
    </location>
</feature>
<dbReference type="InterPro" id="IPR052596">
    <property type="entry name" value="AMBRA1_autophagy"/>
</dbReference>
<feature type="compositionally biased region" description="Polar residues" evidence="3">
    <location>
        <begin position="1236"/>
        <end position="1247"/>
    </location>
</feature>
<feature type="region of interest" description="Disordered" evidence="3">
    <location>
        <begin position="311"/>
        <end position="461"/>
    </location>
</feature>
<dbReference type="GO" id="GO:0000423">
    <property type="term" value="P:mitophagy"/>
    <property type="evidence" value="ECO:0007669"/>
    <property type="project" value="TreeGrafter"/>
</dbReference>
<evidence type="ECO:0000256" key="1">
    <source>
        <dbReference type="PROSITE-ProRule" id="PRU00221"/>
    </source>
</evidence>
<dbReference type="Proteomes" id="UP001152799">
    <property type="component" value="Chromosome 7"/>
</dbReference>
<feature type="region of interest" description="Disordered" evidence="3">
    <location>
        <begin position="1607"/>
        <end position="1642"/>
    </location>
</feature>
<dbReference type="InterPro" id="IPR015943">
    <property type="entry name" value="WD40/YVTN_repeat-like_dom_sf"/>
</dbReference>
<dbReference type="OrthoDB" id="6363363at2759"/>
<keyword evidence="5" id="KW-1185">Reference proteome</keyword>
<feature type="compositionally biased region" description="Basic and acidic residues" evidence="3">
    <location>
        <begin position="551"/>
        <end position="567"/>
    </location>
</feature>
<feature type="compositionally biased region" description="Basic and acidic residues" evidence="3">
    <location>
        <begin position="389"/>
        <end position="405"/>
    </location>
</feature>
<dbReference type="GO" id="GO:0000045">
    <property type="term" value="P:autophagosome assembly"/>
    <property type="evidence" value="ECO:0007669"/>
    <property type="project" value="TreeGrafter"/>
</dbReference>
<feature type="compositionally biased region" description="Low complexity" evidence="3">
    <location>
        <begin position="642"/>
        <end position="657"/>
    </location>
</feature>
<keyword evidence="1" id="KW-0853">WD repeat</keyword>
<reference evidence="4" key="1">
    <citation type="submission" date="2022-01" db="EMBL/GenBank/DDBJ databases">
        <authorList>
            <person name="King R."/>
        </authorList>
    </citation>
    <scope>NUCLEOTIDE SEQUENCE</scope>
</reference>
<feature type="region of interest" description="Disordered" evidence="3">
    <location>
        <begin position="1200"/>
        <end position="1256"/>
    </location>
</feature>
<feature type="compositionally biased region" description="Polar residues" evidence="3">
    <location>
        <begin position="347"/>
        <end position="360"/>
    </location>
</feature>
<dbReference type="InterPro" id="IPR036322">
    <property type="entry name" value="WD40_repeat_dom_sf"/>
</dbReference>
<gene>
    <name evidence="4" type="ORF">CEUTPL_LOCUS12325</name>
</gene>
<dbReference type="GO" id="GO:1990756">
    <property type="term" value="F:ubiquitin-like ligase-substrate adaptor activity"/>
    <property type="evidence" value="ECO:0007669"/>
    <property type="project" value="TreeGrafter"/>
</dbReference>
<proteinExistence type="predicted"/>
<feature type="region of interest" description="Disordered" evidence="3">
    <location>
        <begin position="248"/>
        <end position="282"/>
    </location>
</feature>
<feature type="repeat" description="WD" evidence="1">
    <location>
        <begin position="106"/>
        <end position="148"/>
    </location>
</feature>
<feature type="compositionally biased region" description="Polar residues" evidence="3">
    <location>
        <begin position="1610"/>
        <end position="1634"/>
    </location>
</feature>
<accession>A0A9N9QMM1</accession>
<dbReference type="SUPFAM" id="SSF50978">
    <property type="entry name" value="WD40 repeat-like"/>
    <property type="match status" value="1"/>
</dbReference>
<protein>
    <recommendedName>
        <fullName evidence="6">Activating molecule in BECN1-regulated autophagy protein 1</fullName>
    </recommendedName>
</protein>
<dbReference type="PANTHER" id="PTHR22874:SF1">
    <property type="entry name" value="ACTIVATING MOLECULE IN BECN1-REGULATED AUTOPHAGY PROTEIN 1"/>
    <property type="match status" value="1"/>
</dbReference>
<feature type="region of interest" description="Disordered" evidence="3">
    <location>
        <begin position="972"/>
        <end position="1017"/>
    </location>
</feature>
<evidence type="ECO:0000313" key="5">
    <source>
        <dbReference type="Proteomes" id="UP001152799"/>
    </source>
</evidence>
<dbReference type="SMART" id="SM00320">
    <property type="entry name" value="WD40"/>
    <property type="match status" value="5"/>
</dbReference>
<feature type="compositionally biased region" description="Pro residues" evidence="3">
    <location>
        <begin position="658"/>
        <end position="670"/>
    </location>
</feature>
<dbReference type="CDD" id="cd06503">
    <property type="entry name" value="ATP-synt_Fo_b"/>
    <property type="match status" value="1"/>
</dbReference>
<feature type="region of interest" description="Disordered" evidence="3">
    <location>
        <begin position="476"/>
        <end position="495"/>
    </location>
</feature>
<name>A0A9N9QMM1_9CUCU</name>
<dbReference type="PANTHER" id="PTHR22874">
    <property type="entry name" value="ACTIVATING MOLECULE IN BECN1-REGULATED AUTOPHAGY PROTEIN 1"/>
    <property type="match status" value="1"/>
</dbReference>
<evidence type="ECO:0000313" key="4">
    <source>
        <dbReference type="EMBL" id="CAG9771902.1"/>
    </source>
</evidence>
<feature type="compositionally biased region" description="Polar residues" evidence="3">
    <location>
        <begin position="324"/>
        <end position="334"/>
    </location>
</feature>
<sequence length="1931" mass="217193">MMNKDNYDIYRHLARAPKTNGALDLLTGLQDRERGRGSNRENIGLFAEEQLVRKTEMKETRCEMPGMPRSTFLMVFSPDCTIAASTHGNHNISVTDLRSGKNIKTLVGHPRTPWCIAFHPTSNQIVASGCLGGQVRIWDLSGGSEVWTTPIQSVIASLAFHPNDRVLVIATCNQVFFWDWNQPEPFAHAATSHAKENVRYVAFDKLGHKLITGIANSPMTRWERVRAPVPVPRQESCASSYRRRITQRLVSSTASRTPPEPEPEPEPEEPPTDGNSVVPERERRITRCYRNLVREYERLVQRYLQLYRPPTMIDRGTDPMEPSHLNNGTQTANRSNDDAVAGPSGLQRPSTSHSSQNLITPSRMFLVGRKPPSSIRGTQTKESRKHKANSKEANLKNEKRMRRDDDSSDDDDDDDDSSLDDRKKLVVVLERLPLESQQENASGSQQATSGSSQGDSNSGSIADAIQGLSTIASELPGSQFDNVVPPGRPGSSGYNERFNRYISANKERIQEFRRKNLRARKTMIPPQRVAHQRVPYNTPQNTPAPTVSSQAREREPETGSNLEEDHQRNFVQLVDRIRQTAEEEVRSRILPIIQSVPQPDRAEILRLFENSRENVRRRFSQMYPRVLRRGTRRSSTPRVDGSTDNNNSSSSDAEPSEPTTPPPRSPPYDPSSPQYSPTMPPFEPPPHLYEPTSPDSLPSPPPLEPIRFERDYHEELEQLVTSLLNNIDSNDESGVNDPYPVPPAQSTSARTRPNRGVSWLREAENEIYSRRLAATNMIMDQAAAFDIMQQIPSSLEENAPPMLETWVEQGPPDASPMRRAFFHRASAFMPTRVNYSRSRSMRRLPHYGSGRSGTPRTPGTPSLFLDEIIDYAARERESAARARAMETAARLARARETAERDRETARATAARIRQTMERELAARVRETLERELAARSRETNQIDPDARARETIERARELVARERECISRAIQNATREREFSPPSTESDILPPLEPLLPPLEPVSPSNPNPDSGSSTIGSIYSNIVQDLESSLNDVMNIRRAGSRSGETAGILSSFSDRLDNIMTQSNTILRQLRTTMDRLPSGYHEPWSGIPLEFADNIPENLRPVASDHTYPRDPWNSLNELHPALNSLHLTITHIQKQARLLRRQVQSIERVDRAMLEVTQLQVMRQLVMEMVRHFRTLSGDVQPAAGMSSVRQMMAGTRISDSGPRQAQEDGGARRRTQSRTSSSTTSNIDLPGTSTGGPTQPRRSSNRKTYPPSRFVGFLRQQHQSQPQTPRRAHLVRCLTRFERCIMQMQQTRSGAAPPSFRSGHSNPHLFNYSQITSTTLTSMTTRLERLLTEQMRIFTRAPDAPPLPTARNAVDLAEHIMSLRLHGCVLRMTRVLGNSIESSLLRNANAPGRENAATQDGAARYGARHTLSLILDGMSRYIEELGNNGISNSMRMQINGVLAMALLLTELLLLQVVDSVPPPSRHGLDPEREALARRIDEVCTAMLQTRMPVRSAQLTRSLRLMRLTMRHANRALDQTYVTRRNAMLPRPDTDRRQLLGTINRCLRHINRTQSDSQPDVGGQNQATPPQTSNASEQDQSESVLNTMNELLARYSSSYQEMSSSNEAAASTVEGAQTTSRESAAPTYNDNTDEEAEDASAPGWFYYRNRNNNGRQSSPLYRTHHVNLAPRNVPSIQVNAGPVPEPESFSQRLMSHRQIFAERVSELRSNQAARGLFRPRFLHPLYASVNPFDSDLDDPQREQMYDSDVITTVTPNHRIQAWDISNWTVPSISNSIKNVIVSECRIHNDASVDIATDGTILVTLLPSGGYLNVTNRLGVYSLRWETLGQCLYTTSFEQNAVSVSLSPLSRHLLVGFASRRVSLMPSDRWIMARVYRIDQKDVPGDRLPVLRELEQSRENRINCIRWLPTSGQGLIYATNTGQLVILS</sequence>
<dbReference type="GO" id="GO:0080008">
    <property type="term" value="C:Cul4-RING E3 ubiquitin ligase complex"/>
    <property type="evidence" value="ECO:0007669"/>
    <property type="project" value="TreeGrafter"/>
</dbReference>
<keyword evidence="2" id="KW-0175">Coiled coil</keyword>
<feature type="compositionally biased region" description="Pro residues" evidence="3">
    <location>
        <begin position="991"/>
        <end position="1007"/>
    </location>
</feature>
<feature type="compositionally biased region" description="Pro residues" evidence="3">
    <location>
        <begin position="678"/>
        <end position="688"/>
    </location>
</feature>
<feature type="coiled-coil region" evidence="2">
    <location>
        <begin position="881"/>
        <end position="915"/>
    </location>
</feature>
<feature type="region of interest" description="Disordered" evidence="3">
    <location>
        <begin position="620"/>
        <end position="706"/>
    </location>
</feature>
<evidence type="ECO:0000256" key="3">
    <source>
        <dbReference type="SAM" id="MobiDB-lite"/>
    </source>
</evidence>
<feature type="compositionally biased region" description="Low complexity" evidence="3">
    <location>
        <begin position="442"/>
        <end position="460"/>
    </location>
</feature>
<feature type="compositionally biased region" description="Acidic residues" evidence="3">
    <location>
        <begin position="261"/>
        <end position="271"/>
    </location>
</feature>
<organism evidence="4 5">
    <name type="scientific">Ceutorhynchus assimilis</name>
    <name type="common">cabbage seed weevil</name>
    <dbReference type="NCBI Taxonomy" id="467358"/>
    <lineage>
        <taxon>Eukaryota</taxon>
        <taxon>Metazoa</taxon>
        <taxon>Ecdysozoa</taxon>
        <taxon>Arthropoda</taxon>
        <taxon>Hexapoda</taxon>
        <taxon>Insecta</taxon>
        <taxon>Pterygota</taxon>
        <taxon>Neoptera</taxon>
        <taxon>Endopterygota</taxon>
        <taxon>Coleoptera</taxon>
        <taxon>Polyphaga</taxon>
        <taxon>Cucujiformia</taxon>
        <taxon>Curculionidae</taxon>
        <taxon>Ceutorhynchinae</taxon>
        <taxon>Ceutorhynchus</taxon>
    </lineage>
</organism>
<feature type="region of interest" description="Disordered" evidence="3">
    <location>
        <begin position="1557"/>
        <end position="1586"/>
    </location>
</feature>
<evidence type="ECO:0008006" key="6">
    <source>
        <dbReference type="Google" id="ProtNLM"/>
    </source>
</evidence>
<dbReference type="PROSITE" id="PS50082">
    <property type="entry name" value="WD_REPEATS_2"/>
    <property type="match status" value="1"/>
</dbReference>
<dbReference type="Gene3D" id="2.130.10.10">
    <property type="entry name" value="YVTN repeat-like/Quinoprotein amine dehydrogenase"/>
    <property type="match status" value="1"/>
</dbReference>
<feature type="compositionally biased region" description="Acidic residues" evidence="3">
    <location>
        <begin position="406"/>
        <end position="418"/>
    </location>
</feature>